<keyword evidence="1" id="KW-0812">Transmembrane</keyword>
<evidence type="ECO:0000313" key="3">
    <source>
        <dbReference type="Proteomes" id="UP000003163"/>
    </source>
</evidence>
<dbReference type="InParanoid" id="J9D9V9"/>
<accession>J9D9V9</accession>
<organism evidence="2 3">
    <name type="scientific">Edhazardia aedis (strain USNM 41457)</name>
    <name type="common">Microsporidian parasite</name>
    <dbReference type="NCBI Taxonomy" id="1003232"/>
    <lineage>
        <taxon>Eukaryota</taxon>
        <taxon>Fungi</taxon>
        <taxon>Fungi incertae sedis</taxon>
        <taxon>Microsporidia</taxon>
        <taxon>Edhazardia</taxon>
    </lineage>
</organism>
<dbReference type="HOGENOM" id="CLU_345824_0_0_1"/>
<dbReference type="AlphaFoldDB" id="J9D9V9"/>
<name>J9D9V9_EDHAE</name>
<proteinExistence type="predicted"/>
<feature type="transmembrane region" description="Helical" evidence="1">
    <location>
        <begin position="6"/>
        <end position="25"/>
    </location>
</feature>
<gene>
    <name evidence="2" type="ORF">EDEG_00144</name>
</gene>
<reference evidence="2 3" key="1">
    <citation type="submission" date="2011-08" db="EMBL/GenBank/DDBJ databases">
        <authorList>
            <person name="Liu Z.J."/>
            <person name="Shi F.L."/>
            <person name="Lu J.Q."/>
            <person name="Li M."/>
            <person name="Wang Z.L."/>
        </authorList>
    </citation>
    <scope>NUCLEOTIDE SEQUENCE [LARGE SCALE GENOMIC DNA]</scope>
    <source>
        <strain evidence="2 3">USNM 41457</strain>
    </source>
</reference>
<dbReference type="VEuPathDB" id="MicrosporidiaDB:EDEG_00144"/>
<keyword evidence="3" id="KW-1185">Reference proteome</keyword>
<evidence type="ECO:0000256" key="1">
    <source>
        <dbReference type="SAM" id="Phobius"/>
    </source>
</evidence>
<evidence type="ECO:0000313" key="2">
    <source>
        <dbReference type="EMBL" id="EJW04294.1"/>
    </source>
</evidence>
<sequence length="817" mass="94357">MKTGFVSVIGISLWAFMWVIFLCNLPRSDSFSLHNELQKNNSEISASEIQIDRFRSLNNTKTSNVDILIENIEAMLDSSLKKLYSSITYNNKLNEKLEKKNSSEHIINTSSDIKNIMNIDNGNLFSGEMLGIIPKNEDSVLYIKANKTIVDENLNDSSKKINATQLDDLPFNIDDFGLEAYFDDFEIAVDSLVDLLLPKNDKETLHLPCIFYTNSGKSKEITKFSSILKKFRKVARMTIFKGDLDDKKFYNGLFSKENHRNNDINKIISSNLIQKLLDQANKSTFLNVDVHVDEEAFLKKIDTIIDNFNSFCKKYEEFQYLPLFTSEINFKGYRYKVKENSLNISNQQNDNQSHSYLLGENQNETNQHANASDMNPNNTSLRYIDFWRDLNEQIKEFRKFTFNCTNTKCNYVNSRLIQLISDLNFAICLNDNHLVLNQNSPKNLHTIKKCYKKALECAFISVLINKKPQLCRSSLLFNNNLNIINNNLNNTSSIVNNLDDQTKHPQELNGVQVSESNEQLKKLLSFLSVSLGNNLSEFKVMIKELLTVCEDIKLKQIDTRKLLSSSEIREIEEIWGSDIFDETLSYLNSYFIKQVDKFNTLCKVTNKISEFFLENINNNTKITSDIVKSDFLSEIHVSNEELDQINEFISFVIDAIRYISLKPNIEEIFKNKNKEYSLIDHKLASIRHFLIGNNENSIARLYKIALRHKNTFENIKSTKTNDSINENAKNRLISTEDLNRQLFMYVSAGNLEIKDLLILKSILESIQGAEDYLSFLKGVYNSDKTDKNFMIYRNLIQTVCIANILNHPMCCVFEPDV</sequence>
<keyword evidence="1" id="KW-1133">Transmembrane helix</keyword>
<comment type="caution">
    <text evidence="2">The sequence shown here is derived from an EMBL/GenBank/DDBJ whole genome shotgun (WGS) entry which is preliminary data.</text>
</comment>
<keyword evidence="1" id="KW-0472">Membrane</keyword>
<reference evidence="3" key="2">
    <citation type="submission" date="2015-07" db="EMBL/GenBank/DDBJ databases">
        <title>Contrasting host-pathogen interactions and genome evolution in two generalist and specialist microsporidian pathogens of mosquitoes.</title>
        <authorList>
            <consortium name="The Broad Institute Genomics Platform"/>
            <consortium name="The Broad Institute Genome Sequencing Center for Infectious Disease"/>
            <person name="Cuomo C.A."/>
            <person name="Sanscrainte N.D."/>
            <person name="Goldberg J.M."/>
            <person name="Heiman D."/>
            <person name="Young S."/>
            <person name="Zeng Q."/>
            <person name="Becnel J.J."/>
            <person name="Birren B.W."/>
        </authorList>
    </citation>
    <scope>NUCLEOTIDE SEQUENCE [LARGE SCALE GENOMIC DNA]</scope>
    <source>
        <strain evidence="3">USNM 41457</strain>
    </source>
</reference>
<dbReference type="Proteomes" id="UP000003163">
    <property type="component" value="Unassembled WGS sequence"/>
</dbReference>
<dbReference type="EMBL" id="AFBI03000002">
    <property type="protein sequence ID" value="EJW04294.1"/>
    <property type="molecule type" value="Genomic_DNA"/>
</dbReference>
<protein>
    <submittedName>
        <fullName evidence="2">Uncharacterized protein</fullName>
    </submittedName>
</protein>